<name>A0A3P7J899_STRVU</name>
<evidence type="ECO:0000313" key="1">
    <source>
        <dbReference type="EMBL" id="VDM76139.1"/>
    </source>
</evidence>
<accession>A0A3P7J899</accession>
<sequence length="141" mass="16001">MILVEAVTPTKRSLVVRHRGYVEQTDIAVIVHLGHMRSVKLSYARTSAEICKRRCGRGSINPLQSDSIVQPPQHSYRDYVFDDEAMLATHSYPLIVPFHVPYHVLLIAHFAHSLPTHAALPSKNIIEVWDYDFEGSITLLE</sequence>
<protein>
    <submittedName>
        <fullName evidence="1">Uncharacterized protein</fullName>
    </submittedName>
</protein>
<organism evidence="1 2">
    <name type="scientific">Strongylus vulgaris</name>
    <name type="common">Blood worm</name>
    <dbReference type="NCBI Taxonomy" id="40348"/>
    <lineage>
        <taxon>Eukaryota</taxon>
        <taxon>Metazoa</taxon>
        <taxon>Ecdysozoa</taxon>
        <taxon>Nematoda</taxon>
        <taxon>Chromadorea</taxon>
        <taxon>Rhabditida</taxon>
        <taxon>Rhabditina</taxon>
        <taxon>Rhabditomorpha</taxon>
        <taxon>Strongyloidea</taxon>
        <taxon>Strongylidae</taxon>
        <taxon>Strongylus</taxon>
    </lineage>
</organism>
<proteinExistence type="predicted"/>
<reference evidence="1 2" key="1">
    <citation type="submission" date="2018-11" db="EMBL/GenBank/DDBJ databases">
        <authorList>
            <consortium name="Pathogen Informatics"/>
        </authorList>
    </citation>
    <scope>NUCLEOTIDE SEQUENCE [LARGE SCALE GENOMIC DNA]</scope>
</reference>
<dbReference type="Proteomes" id="UP000270094">
    <property type="component" value="Unassembled WGS sequence"/>
</dbReference>
<keyword evidence="2" id="KW-1185">Reference proteome</keyword>
<evidence type="ECO:0000313" key="2">
    <source>
        <dbReference type="Proteomes" id="UP000270094"/>
    </source>
</evidence>
<gene>
    <name evidence="1" type="ORF">SVUK_LOCUS11137</name>
</gene>
<dbReference type="AlphaFoldDB" id="A0A3P7J899"/>
<dbReference type="EMBL" id="UYYB01096409">
    <property type="protein sequence ID" value="VDM76139.1"/>
    <property type="molecule type" value="Genomic_DNA"/>
</dbReference>